<gene>
    <name evidence="2" type="ORF">NLS_LOCUS3632</name>
</gene>
<feature type="region of interest" description="Disordered" evidence="1">
    <location>
        <begin position="1"/>
        <end position="128"/>
    </location>
</feature>
<protein>
    <submittedName>
        <fullName evidence="2">Uncharacterized protein</fullName>
    </submittedName>
</protein>
<keyword evidence="3" id="KW-1185">Reference proteome</keyword>
<sequence length="141" mass="16852">MADGSFRSLTAKEIRKHIERRDEDKQKRAEDDGKSRSDDVTRKKCHEVDRLNDPKYGRKRRGRSVERHSDSRHRIDRHYDRGRETESVIPERSSGVSYARERSRDRYSSKDREDHRGHHHKESERRSATLFLTLLERLEAA</sequence>
<feature type="compositionally biased region" description="Basic and acidic residues" evidence="1">
    <location>
        <begin position="19"/>
        <end position="56"/>
    </location>
</feature>
<evidence type="ECO:0000313" key="2">
    <source>
        <dbReference type="EMBL" id="VDK77352.1"/>
    </source>
</evidence>
<accession>A0A3P6SNC5</accession>
<dbReference type="AlphaFoldDB" id="A0A3P6SNC5"/>
<organism evidence="2 3">
    <name type="scientific">Litomosoides sigmodontis</name>
    <name type="common">Filarial nematode worm</name>
    <dbReference type="NCBI Taxonomy" id="42156"/>
    <lineage>
        <taxon>Eukaryota</taxon>
        <taxon>Metazoa</taxon>
        <taxon>Ecdysozoa</taxon>
        <taxon>Nematoda</taxon>
        <taxon>Chromadorea</taxon>
        <taxon>Rhabditida</taxon>
        <taxon>Spirurina</taxon>
        <taxon>Spiruromorpha</taxon>
        <taxon>Filarioidea</taxon>
        <taxon>Onchocercidae</taxon>
        <taxon>Litomosoides</taxon>
    </lineage>
</organism>
<evidence type="ECO:0000313" key="3">
    <source>
        <dbReference type="Proteomes" id="UP000277928"/>
    </source>
</evidence>
<evidence type="ECO:0000256" key="1">
    <source>
        <dbReference type="SAM" id="MobiDB-lite"/>
    </source>
</evidence>
<proteinExistence type="predicted"/>
<dbReference type="STRING" id="42156.A0A3P6SNC5"/>
<dbReference type="EMBL" id="UYRX01000203">
    <property type="protein sequence ID" value="VDK77352.1"/>
    <property type="molecule type" value="Genomic_DNA"/>
</dbReference>
<dbReference type="Proteomes" id="UP000277928">
    <property type="component" value="Unassembled WGS sequence"/>
</dbReference>
<reference evidence="2 3" key="1">
    <citation type="submission" date="2018-08" db="EMBL/GenBank/DDBJ databases">
        <authorList>
            <person name="Laetsch R D."/>
            <person name="Stevens L."/>
            <person name="Kumar S."/>
            <person name="Blaxter L. M."/>
        </authorList>
    </citation>
    <scope>NUCLEOTIDE SEQUENCE [LARGE SCALE GENOMIC DNA]</scope>
</reference>
<feature type="compositionally biased region" description="Basic and acidic residues" evidence="1">
    <location>
        <begin position="63"/>
        <end position="86"/>
    </location>
</feature>
<feature type="compositionally biased region" description="Basic and acidic residues" evidence="1">
    <location>
        <begin position="99"/>
        <end position="127"/>
    </location>
</feature>
<name>A0A3P6SNC5_LITSI</name>